<accession>A0A917BRY4</accession>
<dbReference type="Pfam" id="PF01171">
    <property type="entry name" value="ATP_bind_3"/>
    <property type="match status" value="1"/>
</dbReference>
<reference evidence="8" key="1">
    <citation type="journal article" date="2014" name="Int. J. Syst. Evol. Microbiol.">
        <title>Complete genome sequence of Corynebacterium casei LMG S-19264T (=DSM 44701T), isolated from a smear-ripened cheese.</title>
        <authorList>
            <consortium name="US DOE Joint Genome Institute (JGI-PGF)"/>
            <person name="Walter F."/>
            <person name="Albersmeier A."/>
            <person name="Kalinowski J."/>
            <person name="Ruckert C."/>
        </authorList>
    </citation>
    <scope>NUCLEOTIDE SEQUENCE</scope>
    <source>
        <strain evidence="8">CGMCC 1.15254</strain>
    </source>
</reference>
<keyword evidence="1 6" id="KW-0436">Ligase</keyword>
<evidence type="ECO:0000313" key="8">
    <source>
        <dbReference type="EMBL" id="GGF54664.1"/>
    </source>
</evidence>
<comment type="similarity">
    <text evidence="6">Belongs to the tRNA(Ile)-lysidine synthase family.</text>
</comment>
<sequence length="412" mass="46769">MQLSRDEFSSLMTSFPDIGERFAVAVSGGADSLALCLLAAIWAKDTGRHLVALSVDHGLRTASRQECNGLHETLTAKGIEHHILTWVGEKPTSGIQAAAREARYQLMSRWCLENQIEDLMVAHHQDDQAETFLLRLARGSGVDGLGAMKAITQYGEIRLLRPLLDIPKSRLISTLETMGQDWVEDPSNQNEDFDRVKIRKNMALFQDLGLTSERLVQTAHAMQRAGDALQRMTRNWLKQYAHLFEEGYCIIERTGLDGLEDEIRLRSLARIGMVISGEIYPPRLERLQRLSMSLKKGSDATLMGCRWIVRKDDILVCREVRHFDVPDNLYQIDYPHSFSGLKLRILGQEGWKQLLKERKSVDDLNIPKPVIYTLVSFWDEEGVLAVPHLGYQRVGSEFEAQLTFIAKKRLLS</sequence>
<dbReference type="CDD" id="cd01992">
    <property type="entry name" value="TilS_N"/>
    <property type="match status" value="1"/>
</dbReference>
<organism evidence="8 9">
    <name type="scientific">Terasakiella brassicae</name>
    <dbReference type="NCBI Taxonomy" id="1634917"/>
    <lineage>
        <taxon>Bacteria</taxon>
        <taxon>Pseudomonadati</taxon>
        <taxon>Pseudomonadota</taxon>
        <taxon>Alphaproteobacteria</taxon>
        <taxon>Rhodospirillales</taxon>
        <taxon>Terasakiellaceae</taxon>
        <taxon>Terasakiella</taxon>
    </lineage>
</organism>
<dbReference type="PANTHER" id="PTHR43033">
    <property type="entry name" value="TRNA(ILE)-LYSIDINE SYNTHASE-RELATED"/>
    <property type="match status" value="1"/>
</dbReference>
<dbReference type="EC" id="6.3.4.19" evidence="6"/>
<dbReference type="HAMAP" id="MF_01161">
    <property type="entry name" value="tRNA_Ile_lys_synt"/>
    <property type="match status" value="1"/>
</dbReference>
<dbReference type="SUPFAM" id="SSF52402">
    <property type="entry name" value="Adenine nucleotide alpha hydrolases-like"/>
    <property type="match status" value="1"/>
</dbReference>
<dbReference type="Gene3D" id="3.40.50.620">
    <property type="entry name" value="HUPs"/>
    <property type="match status" value="1"/>
</dbReference>
<proteinExistence type="inferred from homology"/>
<feature type="domain" description="tRNA(Ile)-lysidine/2-thiocytidine synthase N-terminal" evidence="7">
    <location>
        <begin position="22"/>
        <end position="201"/>
    </location>
</feature>
<name>A0A917BRY4_9PROT</name>
<keyword evidence="3 6" id="KW-0547">Nucleotide-binding</keyword>
<dbReference type="EMBL" id="BMHV01000003">
    <property type="protein sequence ID" value="GGF54664.1"/>
    <property type="molecule type" value="Genomic_DNA"/>
</dbReference>
<evidence type="ECO:0000256" key="2">
    <source>
        <dbReference type="ARBA" id="ARBA00022694"/>
    </source>
</evidence>
<evidence type="ECO:0000256" key="3">
    <source>
        <dbReference type="ARBA" id="ARBA00022741"/>
    </source>
</evidence>
<dbReference type="GO" id="GO:0006400">
    <property type="term" value="P:tRNA modification"/>
    <property type="evidence" value="ECO:0007669"/>
    <property type="project" value="UniProtKB-UniRule"/>
</dbReference>
<keyword evidence="6" id="KW-0963">Cytoplasm</keyword>
<keyword evidence="4 6" id="KW-0067">ATP-binding</keyword>
<dbReference type="InterPro" id="IPR012795">
    <property type="entry name" value="tRNA_Ile_lys_synt_N"/>
</dbReference>
<dbReference type="InterPro" id="IPR014729">
    <property type="entry name" value="Rossmann-like_a/b/a_fold"/>
</dbReference>
<evidence type="ECO:0000259" key="7">
    <source>
        <dbReference type="Pfam" id="PF01171"/>
    </source>
</evidence>
<evidence type="ECO:0000256" key="5">
    <source>
        <dbReference type="ARBA" id="ARBA00048539"/>
    </source>
</evidence>
<dbReference type="InterPro" id="IPR012094">
    <property type="entry name" value="tRNA_Ile_lys_synt"/>
</dbReference>
<reference evidence="8" key="2">
    <citation type="submission" date="2020-09" db="EMBL/GenBank/DDBJ databases">
        <authorList>
            <person name="Sun Q."/>
            <person name="Zhou Y."/>
        </authorList>
    </citation>
    <scope>NUCLEOTIDE SEQUENCE</scope>
    <source>
        <strain evidence="8">CGMCC 1.15254</strain>
    </source>
</reference>
<comment type="caution">
    <text evidence="8">The sequence shown here is derived from an EMBL/GenBank/DDBJ whole genome shotgun (WGS) entry which is preliminary data.</text>
</comment>
<dbReference type="InterPro" id="IPR011063">
    <property type="entry name" value="TilS/TtcA_N"/>
</dbReference>
<evidence type="ECO:0000256" key="1">
    <source>
        <dbReference type="ARBA" id="ARBA00022598"/>
    </source>
</evidence>
<keyword evidence="9" id="KW-1185">Reference proteome</keyword>
<evidence type="ECO:0000256" key="6">
    <source>
        <dbReference type="HAMAP-Rule" id="MF_01161"/>
    </source>
</evidence>
<comment type="function">
    <text evidence="6">Ligates lysine onto the cytidine present at position 34 of the AUA codon-specific tRNA(Ile) that contains the anticodon CAU, in an ATP-dependent manner. Cytidine is converted to lysidine, thus changing the amino acid specificity of the tRNA from methionine to isoleucine.</text>
</comment>
<dbReference type="PANTHER" id="PTHR43033:SF5">
    <property type="entry name" value="TRNA(ILE)-LYSIDINE SYNTHETASE"/>
    <property type="match status" value="1"/>
</dbReference>
<feature type="binding site" evidence="6">
    <location>
        <begin position="27"/>
        <end position="32"/>
    </location>
    <ligand>
        <name>ATP</name>
        <dbReference type="ChEBI" id="CHEBI:30616"/>
    </ligand>
</feature>
<dbReference type="GO" id="GO:0005737">
    <property type="term" value="C:cytoplasm"/>
    <property type="evidence" value="ECO:0007669"/>
    <property type="project" value="UniProtKB-SubCell"/>
</dbReference>
<dbReference type="NCBIfam" id="TIGR02432">
    <property type="entry name" value="lysidine_TilS_N"/>
    <property type="match status" value="1"/>
</dbReference>
<comment type="domain">
    <text evidence="6">The N-terminal region contains the highly conserved SGGXDS motif, predicted to be a P-loop motif involved in ATP binding.</text>
</comment>
<keyword evidence="2 6" id="KW-0819">tRNA processing</keyword>
<gene>
    <name evidence="6 8" type="primary">tilS</name>
    <name evidence="8" type="ORF">GCM10011332_05090</name>
</gene>
<evidence type="ECO:0000256" key="4">
    <source>
        <dbReference type="ARBA" id="ARBA00022840"/>
    </source>
</evidence>
<comment type="subcellular location">
    <subcellularLocation>
        <location evidence="6">Cytoplasm</location>
    </subcellularLocation>
</comment>
<comment type="catalytic activity">
    <reaction evidence="5 6">
        <text>cytidine(34) in tRNA(Ile2) + L-lysine + ATP = lysidine(34) in tRNA(Ile2) + AMP + diphosphate + H(+)</text>
        <dbReference type="Rhea" id="RHEA:43744"/>
        <dbReference type="Rhea" id="RHEA-COMP:10625"/>
        <dbReference type="Rhea" id="RHEA-COMP:10670"/>
        <dbReference type="ChEBI" id="CHEBI:15378"/>
        <dbReference type="ChEBI" id="CHEBI:30616"/>
        <dbReference type="ChEBI" id="CHEBI:32551"/>
        <dbReference type="ChEBI" id="CHEBI:33019"/>
        <dbReference type="ChEBI" id="CHEBI:82748"/>
        <dbReference type="ChEBI" id="CHEBI:83665"/>
        <dbReference type="ChEBI" id="CHEBI:456215"/>
        <dbReference type="EC" id="6.3.4.19"/>
    </reaction>
</comment>
<evidence type="ECO:0000313" key="9">
    <source>
        <dbReference type="Proteomes" id="UP000632498"/>
    </source>
</evidence>
<dbReference type="AlphaFoldDB" id="A0A917BRY4"/>
<dbReference type="Proteomes" id="UP000632498">
    <property type="component" value="Unassembled WGS sequence"/>
</dbReference>
<protein>
    <recommendedName>
        <fullName evidence="6">tRNA(Ile)-lysidine synthase</fullName>
        <ecNumber evidence="6">6.3.4.19</ecNumber>
    </recommendedName>
    <alternativeName>
        <fullName evidence="6">tRNA(Ile)-2-lysyl-cytidine synthase</fullName>
    </alternativeName>
    <alternativeName>
        <fullName evidence="6">tRNA(Ile)-lysidine synthetase</fullName>
    </alternativeName>
</protein>
<dbReference type="GO" id="GO:0005524">
    <property type="term" value="F:ATP binding"/>
    <property type="evidence" value="ECO:0007669"/>
    <property type="project" value="UniProtKB-UniRule"/>
</dbReference>
<dbReference type="GO" id="GO:0032267">
    <property type="term" value="F:tRNA(Ile)-lysidine synthase activity"/>
    <property type="evidence" value="ECO:0007669"/>
    <property type="project" value="UniProtKB-EC"/>
</dbReference>